<sequence length="47" mass="5172">ERKSALAWPTGIRSKSGCSGGTGQRPTATGCRYSRCQRYSRTCRCDD</sequence>
<accession>A0A382XZP6</accession>
<dbReference type="AlphaFoldDB" id="A0A382XZP6"/>
<name>A0A382XZP6_9ZZZZ</name>
<reference evidence="1" key="1">
    <citation type="submission" date="2018-05" db="EMBL/GenBank/DDBJ databases">
        <authorList>
            <person name="Lanie J.A."/>
            <person name="Ng W.-L."/>
            <person name="Kazmierczak K.M."/>
            <person name="Andrzejewski T.M."/>
            <person name="Davidsen T.M."/>
            <person name="Wayne K.J."/>
            <person name="Tettelin H."/>
            <person name="Glass J.I."/>
            <person name="Rusch D."/>
            <person name="Podicherti R."/>
            <person name="Tsui H.-C.T."/>
            <person name="Winkler M.E."/>
        </authorList>
    </citation>
    <scope>NUCLEOTIDE SEQUENCE</scope>
</reference>
<gene>
    <name evidence="1" type="ORF">METZ01_LOCUS429461</name>
</gene>
<dbReference type="EMBL" id="UINC01171833">
    <property type="protein sequence ID" value="SVD76607.1"/>
    <property type="molecule type" value="Genomic_DNA"/>
</dbReference>
<evidence type="ECO:0000313" key="1">
    <source>
        <dbReference type="EMBL" id="SVD76607.1"/>
    </source>
</evidence>
<protein>
    <submittedName>
        <fullName evidence="1">Uncharacterized protein</fullName>
    </submittedName>
</protein>
<feature type="non-terminal residue" evidence="1">
    <location>
        <position position="1"/>
    </location>
</feature>
<organism evidence="1">
    <name type="scientific">marine metagenome</name>
    <dbReference type="NCBI Taxonomy" id="408172"/>
    <lineage>
        <taxon>unclassified sequences</taxon>
        <taxon>metagenomes</taxon>
        <taxon>ecological metagenomes</taxon>
    </lineage>
</organism>
<feature type="non-terminal residue" evidence="1">
    <location>
        <position position="47"/>
    </location>
</feature>
<proteinExistence type="predicted"/>